<sequence>MRSETVRRRLGAAALGLVLSSAAACSVVPTGRSPVVEDAGKGNPLNPPYARVIAMEPDADWRPEQIVTGFRAAMASIGDGKHEAARRYLTGEFAARWKPETAVTIYRPAPSVTSPVAEGATEAAVTLKGTVTAVIDREGRYRPSSGALDETFTLVKGSAGWRIASGPDGLLLTEADADRAYRLVDLYFLDSKRQGLVIDQVQMPVDPASTLAKTTVERLLEGPGGSLRGAVETAFEPGTELIDVTTENNRVVVDLTKKVPAERVAAMSAQLAGTLSKLAGGSSFEVRVNGEPYHTDLPLLVDAQEQVKFDRWMAPADVLPYYLHGGGLRVLNKENVGGPVPGRAGQEYPGSTTAPPAVSGSAPLHVAALSQDDEGRGRSISVAQVTPDGQWEEWVVGTDLVQPSWDRYDSMWTVDRTGLQTSVVLRTYADDRRQYRVAAPGLDTVEVTALKVARDGVHVAVAVKDGTGERVMVGTVVGERADSRIGNLQPVMDGDDKQTIEDIAWKDGTTLYVLTGKSELFEASLITEAQQTIPSPPGIRSIAALNSSLLAWAVDDDGNSQVIRWNGKQWEPQVKDDNGTIAYTQDGPSLPAFPLG</sequence>
<evidence type="ECO:0000313" key="4">
    <source>
        <dbReference type="Proteomes" id="UP001595850"/>
    </source>
</evidence>
<dbReference type="EMBL" id="JBHSBM010000011">
    <property type="protein sequence ID" value="MFC4058072.1"/>
    <property type="molecule type" value="Genomic_DNA"/>
</dbReference>
<evidence type="ECO:0000259" key="2">
    <source>
        <dbReference type="SMART" id="SM00909"/>
    </source>
</evidence>
<dbReference type="Pfam" id="PF10646">
    <property type="entry name" value="Germane"/>
    <property type="match status" value="1"/>
</dbReference>
<name>A0ABV8I1M6_9ACTN</name>
<dbReference type="Pfam" id="PF10647">
    <property type="entry name" value="Gmad1"/>
    <property type="match status" value="1"/>
</dbReference>
<dbReference type="SUPFAM" id="SSF82171">
    <property type="entry name" value="DPP6 N-terminal domain-like"/>
    <property type="match status" value="1"/>
</dbReference>
<feature type="signal peptide" evidence="1">
    <location>
        <begin position="1"/>
        <end position="24"/>
    </location>
</feature>
<feature type="domain" description="GerMN" evidence="2">
    <location>
        <begin position="212"/>
        <end position="297"/>
    </location>
</feature>
<organism evidence="3 4">
    <name type="scientific">Planomonospora corallina</name>
    <dbReference type="NCBI Taxonomy" id="1806052"/>
    <lineage>
        <taxon>Bacteria</taxon>
        <taxon>Bacillati</taxon>
        <taxon>Actinomycetota</taxon>
        <taxon>Actinomycetes</taxon>
        <taxon>Streptosporangiales</taxon>
        <taxon>Streptosporangiaceae</taxon>
        <taxon>Planomonospora</taxon>
    </lineage>
</organism>
<dbReference type="Pfam" id="PF25976">
    <property type="entry name" value="LpqB_N"/>
    <property type="match status" value="1"/>
</dbReference>
<accession>A0ABV8I1M6</accession>
<dbReference type="InterPro" id="IPR019606">
    <property type="entry name" value="GerMN"/>
</dbReference>
<evidence type="ECO:0000313" key="3">
    <source>
        <dbReference type="EMBL" id="MFC4058072.1"/>
    </source>
</evidence>
<dbReference type="PROSITE" id="PS51257">
    <property type="entry name" value="PROKAR_LIPOPROTEIN"/>
    <property type="match status" value="1"/>
</dbReference>
<comment type="caution">
    <text evidence="3">The sequence shown here is derived from an EMBL/GenBank/DDBJ whole genome shotgun (WGS) entry which is preliminary data.</text>
</comment>
<dbReference type="InterPro" id="IPR018910">
    <property type="entry name" value="LpqB_C"/>
</dbReference>
<dbReference type="InterPro" id="IPR059026">
    <property type="entry name" value="LpqB_N"/>
</dbReference>
<proteinExistence type="predicted"/>
<dbReference type="RefSeq" id="WP_377286242.1">
    <property type="nucleotide sequence ID" value="NZ_JBHSBM010000011.1"/>
</dbReference>
<dbReference type="Proteomes" id="UP001595850">
    <property type="component" value="Unassembled WGS sequence"/>
</dbReference>
<dbReference type="SMART" id="SM00909">
    <property type="entry name" value="Germane"/>
    <property type="match status" value="1"/>
</dbReference>
<reference evidence="4" key="1">
    <citation type="journal article" date="2019" name="Int. J. Syst. Evol. Microbiol.">
        <title>The Global Catalogue of Microorganisms (GCM) 10K type strain sequencing project: providing services to taxonomists for standard genome sequencing and annotation.</title>
        <authorList>
            <consortium name="The Broad Institute Genomics Platform"/>
            <consortium name="The Broad Institute Genome Sequencing Center for Infectious Disease"/>
            <person name="Wu L."/>
            <person name="Ma J."/>
        </authorList>
    </citation>
    <scope>NUCLEOTIDE SEQUENCE [LARGE SCALE GENOMIC DNA]</scope>
    <source>
        <strain evidence="4">TBRC 4489</strain>
    </source>
</reference>
<gene>
    <name evidence="3" type="ORF">ACFOWE_07180</name>
</gene>
<evidence type="ECO:0000256" key="1">
    <source>
        <dbReference type="SAM" id="SignalP"/>
    </source>
</evidence>
<keyword evidence="1" id="KW-0732">Signal</keyword>
<protein>
    <submittedName>
        <fullName evidence="3">LpqB family beta-propeller domain-containing protein</fullName>
    </submittedName>
</protein>
<feature type="chain" id="PRO_5047499923" evidence="1">
    <location>
        <begin position="25"/>
        <end position="596"/>
    </location>
</feature>
<keyword evidence="4" id="KW-1185">Reference proteome</keyword>